<feature type="compositionally biased region" description="Low complexity" evidence="1">
    <location>
        <begin position="242"/>
        <end position="281"/>
    </location>
</feature>
<dbReference type="RefSeq" id="XP_030830959.1">
    <property type="nucleotide sequence ID" value="XM_030975099.1"/>
</dbReference>
<accession>A0A7M7N5X9</accession>
<evidence type="ECO:0000313" key="2">
    <source>
        <dbReference type="EnsemblMetazoa" id="XP_030830959"/>
    </source>
</evidence>
<dbReference type="GO" id="GO:0006511">
    <property type="term" value="P:ubiquitin-dependent protein catabolic process"/>
    <property type="evidence" value="ECO:0000318"/>
    <property type="project" value="GO_Central"/>
</dbReference>
<dbReference type="InParanoid" id="A0A7M7N5X9"/>
<proteinExistence type="predicted"/>
<dbReference type="SUPFAM" id="SSF48371">
    <property type="entry name" value="ARM repeat"/>
    <property type="match status" value="1"/>
</dbReference>
<feature type="compositionally biased region" description="Basic and acidic residues" evidence="1">
    <location>
        <begin position="10"/>
        <end position="22"/>
    </location>
</feature>
<dbReference type="GO" id="GO:0019902">
    <property type="term" value="F:phosphatase binding"/>
    <property type="evidence" value="ECO:0000318"/>
    <property type="project" value="GO_Central"/>
</dbReference>
<sequence length="990" mass="110408">MEPRPINMRGSERKPETQDRLRVTRSRTAAAAAASVRNSGATATSSVPLSNITASTTSSRSTNTNIGNESTRPRKRVKLNNPSFSKNVFLGVRSSQLGKRPVRSATELPRELLMTCESRIGLQASSGTPSPATIPVIAAELSEASRSLLNTNPELQQYYLCLKLLKKITQRLMLESTVEYPADSGKFKESKTINAEIFLLFGGVEVTVDLLLQPHFYKIKEKKCVKSNESKPAEGPSPSGDTPATSTTTTPEASPATATTSAATSAAATSTTPAVAEARAGAGAGAGATGQDNTPSTSSATASSATASASSTTASSSSSSVTTSASATQQGPGTFQIRLVRETYMPGSLGHPASQDPQKVLRHKIAYNAMDLLHYMCQNMGTDMATPLSDHDDLIVYLFTLLTEKQCFLKAATLIEDILGVRTQMFRLQDIPDLETLVKKFEEDQLANFCRVLSITISELDPKDDPCTLAAQDKACRNRSETPISEVNQKTVVELPGFVQKLVKIACKSVAEPDGVTDMDTLFSQIDSWVTWLDSSLAFDALAEVANEDEGVYLNLPLHDLSLPLPDSLKTMHEVVYKVEVLHVLCLLLGGKQRHKVHEILAQYKLMPGLNNLFDKVIWRCNLRAPIHGVNENCDCSPEVALKVQFLRLLHTYCDHHDNKYLIMTRHEINDLNRISSSSNIPQLEAVKKIDRTLLCQGQKGILTKLVDVMKKEPRDSPFRFWMARAIESFLRGKTSYADQTFLIRKGLLEHVVQHILSSDHHSKEVLQSYFDLLAELMKFNILAFKRFNKAINSEEQFMQFIELVHTHIVDSNMFVRCLALTIEHFEKEQPENYEWGIQSCRLLQYISKRENRLTFLFKLINIIHVEILTQENVSCLNTTVIFLMFADRIGELSRYLTDLRKEEQKQCRPGFLLQNFRELLFFWQEHYLHKDKDCSALEKSSCISFSKWKDMVSLLVSGNTHSSLTVAHYLAMDDLLPCTEHQHAPMRTS</sequence>
<dbReference type="CTD" id="26133"/>
<name>A0A7M7N5X9_STRPU</name>
<dbReference type="KEGG" id="spu:575851"/>
<feature type="compositionally biased region" description="Low complexity" evidence="1">
    <location>
        <begin position="296"/>
        <end position="328"/>
    </location>
</feature>
<dbReference type="OMA" id="LLPCTEH"/>
<dbReference type="Pfam" id="PF12463">
    <property type="entry name" value="DUF3689"/>
    <property type="match status" value="1"/>
</dbReference>
<dbReference type="PANTHER" id="PTHR31743:SF1">
    <property type="entry name" value="SHORT TRANSIENT RECEPTOR POTENTIAL CHANNEL 4-ASSOCIATED PROTEIN"/>
    <property type="match status" value="1"/>
</dbReference>
<feature type="compositionally biased region" description="Low complexity" evidence="1">
    <location>
        <begin position="50"/>
        <end position="65"/>
    </location>
</feature>
<protein>
    <submittedName>
        <fullName evidence="2">Uncharacterized protein</fullName>
    </submittedName>
</protein>
<dbReference type="OrthoDB" id="1866965at2759"/>
<reference evidence="3" key="1">
    <citation type="submission" date="2015-02" db="EMBL/GenBank/DDBJ databases">
        <title>Genome sequencing for Strongylocentrotus purpuratus.</title>
        <authorList>
            <person name="Murali S."/>
            <person name="Liu Y."/>
            <person name="Vee V."/>
            <person name="English A."/>
            <person name="Wang M."/>
            <person name="Skinner E."/>
            <person name="Han Y."/>
            <person name="Muzny D.M."/>
            <person name="Worley K.C."/>
            <person name="Gibbs R.A."/>
        </authorList>
    </citation>
    <scope>NUCLEOTIDE SEQUENCE</scope>
</reference>
<organism evidence="2 3">
    <name type="scientific">Strongylocentrotus purpuratus</name>
    <name type="common">Purple sea urchin</name>
    <dbReference type="NCBI Taxonomy" id="7668"/>
    <lineage>
        <taxon>Eukaryota</taxon>
        <taxon>Metazoa</taxon>
        <taxon>Echinodermata</taxon>
        <taxon>Eleutherozoa</taxon>
        <taxon>Echinozoa</taxon>
        <taxon>Echinoidea</taxon>
        <taxon>Euechinoidea</taxon>
        <taxon>Echinacea</taxon>
        <taxon>Camarodonta</taxon>
        <taxon>Echinidea</taxon>
        <taxon>Strongylocentrotidae</taxon>
        <taxon>Strongylocentrotus</taxon>
    </lineage>
</organism>
<evidence type="ECO:0000256" key="1">
    <source>
        <dbReference type="SAM" id="MobiDB-lite"/>
    </source>
</evidence>
<dbReference type="InterPro" id="IPR016024">
    <property type="entry name" value="ARM-type_fold"/>
</dbReference>
<dbReference type="Proteomes" id="UP000007110">
    <property type="component" value="Unassembled WGS sequence"/>
</dbReference>
<feature type="region of interest" description="Disordered" evidence="1">
    <location>
        <begin position="225"/>
        <end position="334"/>
    </location>
</feature>
<evidence type="ECO:0000313" key="3">
    <source>
        <dbReference type="Proteomes" id="UP000007110"/>
    </source>
</evidence>
<keyword evidence="3" id="KW-1185">Reference proteome</keyword>
<dbReference type="InterPro" id="IPR022162">
    <property type="entry name" value="TRPC4AP"/>
</dbReference>
<feature type="compositionally biased region" description="Low complexity" evidence="1">
    <location>
        <begin position="26"/>
        <end position="43"/>
    </location>
</feature>
<dbReference type="AlphaFoldDB" id="A0A7M7N5X9"/>
<dbReference type="GeneID" id="575851"/>
<feature type="region of interest" description="Disordered" evidence="1">
    <location>
        <begin position="1"/>
        <end position="79"/>
    </location>
</feature>
<dbReference type="EnsemblMetazoa" id="XM_030975099">
    <property type="protein sequence ID" value="XP_030830959"/>
    <property type="gene ID" value="LOC575851"/>
</dbReference>
<dbReference type="GO" id="GO:0031464">
    <property type="term" value="C:Cul4A-RING E3 ubiquitin ligase complex"/>
    <property type="evidence" value="ECO:0000318"/>
    <property type="project" value="GO_Central"/>
</dbReference>
<reference evidence="2" key="2">
    <citation type="submission" date="2021-01" db="UniProtKB">
        <authorList>
            <consortium name="EnsemblMetazoa"/>
        </authorList>
    </citation>
    <scope>IDENTIFICATION</scope>
</reference>
<dbReference type="PANTHER" id="PTHR31743">
    <property type="entry name" value="TRANSIENT RECEPTOR POTENTIAL CHANNEL 4-ASSOCIATED PROTEIN TCPC4AP"/>
    <property type="match status" value="1"/>
</dbReference>